<evidence type="ECO:0008006" key="3">
    <source>
        <dbReference type="Google" id="ProtNLM"/>
    </source>
</evidence>
<dbReference type="EMBL" id="BKCJ010521888">
    <property type="protein sequence ID" value="GFA95744.1"/>
    <property type="molecule type" value="Genomic_DNA"/>
</dbReference>
<accession>A0A699KM86</accession>
<reference evidence="2" key="1">
    <citation type="journal article" date="2019" name="Sci. Rep.">
        <title>Draft genome of Tanacetum cinerariifolium, the natural source of mosquito coil.</title>
        <authorList>
            <person name="Yamashiro T."/>
            <person name="Shiraishi A."/>
            <person name="Satake H."/>
            <person name="Nakayama K."/>
        </authorList>
    </citation>
    <scope>NUCLEOTIDE SEQUENCE</scope>
</reference>
<gene>
    <name evidence="2" type="ORF">Tci_667716</name>
</gene>
<protein>
    <recommendedName>
        <fullName evidence="3">Integrase, catalytic region, zinc finger, CCHC-type, peptidase aspartic, catalytic</fullName>
    </recommendedName>
</protein>
<feature type="region of interest" description="Disordered" evidence="1">
    <location>
        <begin position="116"/>
        <end position="141"/>
    </location>
</feature>
<sequence>FAPIDNDPFINIFALEPTSEASSSRSASSTESTYVTQTLYHLRKWSKDHPIDNVVDKFRANTKCGSFSTLCTPTNKELEVLFQPIFDEYLEPPRVKRPVSPAPAVPVLVDSASTLSSTSIDQDAPSLSHSSSSSALQSPCLHQGAVAESSLIDEN</sequence>
<evidence type="ECO:0000313" key="2">
    <source>
        <dbReference type="EMBL" id="GFA95744.1"/>
    </source>
</evidence>
<dbReference type="AlphaFoldDB" id="A0A699KM86"/>
<comment type="caution">
    <text evidence="2">The sequence shown here is derived from an EMBL/GenBank/DDBJ whole genome shotgun (WGS) entry which is preliminary data.</text>
</comment>
<proteinExistence type="predicted"/>
<feature type="non-terminal residue" evidence="2">
    <location>
        <position position="1"/>
    </location>
</feature>
<organism evidence="2">
    <name type="scientific">Tanacetum cinerariifolium</name>
    <name type="common">Dalmatian daisy</name>
    <name type="synonym">Chrysanthemum cinerariifolium</name>
    <dbReference type="NCBI Taxonomy" id="118510"/>
    <lineage>
        <taxon>Eukaryota</taxon>
        <taxon>Viridiplantae</taxon>
        <taxon>Streptophyta</taxon>
        <taxon>Embryophyta</taxon>
        <taxon>Tracheophyta</taxon>
        <taxon>Spermatophyta</taxon>
        <taxon>Magnoliopsida</taxon>
        <taxon>eudicotyledons</taxon>
        <taxon>Gunneridae</taxon>
        <taxon>Pentapetalae</taxon>
        <taxon>asterids</taxon>
        <taxon>campanulids</taxon>
        <taxon>Asterales</taxon>
        <taxon>Asteraceae</taxon>
        <taxon>Asteroideae</taxon>
        <taxon>Anthemideae</taxon>
        <taxon>Anthemidinae</taxon>
        <taxon>Tanacetum</taxon>
    </lineage>
</organism>
<feature type="compositionally biased region" description="Low complexity" evidence="1">
    <location>
        <begin position="121"/>
        <end position="139"/>
    </location>
</feature>
<evidence type="ECO:0000256" key="1">
    <source>
        <dbReference type="SAM" id="MobiDB-lite"/>
    </source>
</evidence>
<name>A0A699KM86_TANCI</name>